<dbReference type="Gene3D" id="3.40.250.10">
    <property type="entry name" value="Rhodanese-like domain"/>
    <property type="match status" value="1"/>
</dbReference>
<dbReference type="CDD" id="cd00757">
    <property type="entry name" value="ThiF_MoeB_HesA_family"/>
    <property type="match status" value="1"/>
</dbReference>
<feature type="domain" description="Rhodanese" evidence="13">
    <location>
        <begin position="284"/>
        <end position="373"/>
    </location>
</feature>
<evidence type="ECO:0000256" key="12">
    <source>
        <dbReference type="ARBA" id="ARBA00078531"/>
    </source>
</evidence>
<name>A0A8A4TE35_SULCO</name>
<dbReference type="InterPro" id="IPR035985">
    <property type="entry name" value="Ubiquitin-activating_enz"/>
</dbReference>
<sequence>MSQGRLSSDDIARYSRHLKLAGFGIAAQEKLLQSRVLLIGAGGLGCPAGLYLAAAGVGTLGLVDHDLVEIHNLQRQIAHQTEAAGTPKVRSLGRALAELNPTVDLELHQVQVDETNVADLVASYDLVIDGTDNYTTRYLVADACHLARKPLVYGAIHQFEAQLSVFEPGNGPCYRCLFPQPPDPSQTPSCNEAGVLGVLPGVIGVMMATEAIKFLTAVGTSMVGTLVLYSALDQSIRQVRLARDPSCPLCGDTPSIVSVRREVVPCSAAPTVPEISPEAARALIGTDALWLDVRERHEWDICRIDGAELLPLGQLAPERLDHLNRQNPLVVYCYKGGRSARAVALLRDLGFDEAVSLAGGIDAWADRIAPDMARY</sequence>
<evidence type="ECO:0000256" key="1">
    <source>
        <dbReference type="ARBA" id="ARBA00009919"/>
    </source>
</evidence>
<evidence type="ECO:0000256" key="5">
    <source>
        <dbReference type="ARBA" id="ARBA00052218"/>
    </source>
</evidence>
<dbReference type="EMBL" id="CP071793">
    <property type="protein sequence ID" value="QTD48206.1"/>
    <property type="molecule type" value="Genomic_DNA"/>
</dbReference>
<evidence type="ECO:0000256" key="6">
    <source>
        <dbReference type="ARBA" id="ARBA00055169"/>
    </source>
</evidence>
<evidence type="ECO:0000256" key="4">
    <source>
        <dbReference type="ARBA" id="ARBA00022840"/>
    </source>
</evidence>
<dbReference type="EC" id="2.7.7.80" evidence="8"/>
<dbReference type="GO" id="GO:0008641">
    <property type="term" value="F:ubiquitin-like modifier activating enzyme activity"/>
    <property type="evidence" value="ECO:0007669"/>
    <property type="project" value="InterPro"/>
</dbReference>
<protein>
    <recommendedName>
        <fullName evidence="9">Molybdopterin-synthase adenylyltransferase</fullName>
        <ecNumber evidence="8">2.7.7.80</ecNumber>
    </recommendedName>
    <alternativeName>
        <fullName evidence="12">MoaD protein adenylase</fullName>
    </alternativeName>
    <alternativeName>
        <fullName evidence="10">Molybdopterin-converting factor subunit 1 adenylase</fullName>
    </alternativeName>
    <alternativeName>
        <fullName evidence="11">Sulfur carrier protein MoaD adenylyltransferase</fullName>
    </alternativeName>
</protein>
<keyword evidence="4" id="KW-0067">ATP-binding</keyword>
<reference evidence="14" key="1">
    <citation type="submission" date="2021-03" db="EMBL/GenBank/DDBJ databases">
        <title>Acanthopleuribacteraceae sp. M133.</title>
        <authorList>
            <person name="Wang G."/>
        </authorList>
    </citation>
    <scope>NUCLEOTIDE SEQUENCE</scope>
    <source>
        <strain evidence="14">M133</strain>
    </source>
</reference>
<dbReference type="Gene3D" id="3.40.50.720">
    <property type="entry name" value="NAD(P)-binding Rossmann-like Domain"/>
    <property type="match status" value="1"/>
</dbReference>
<gene>
    <name evidence="14" type="primary">moeB</name>
    <name evidence="14" type="ORF">J3U87_21685</name>
</gene>
<evidence type="ECO:0000256" key="7">
    <source>
        <dbReference type="ARBA" id="ARBA00063809"/>
    </source>
</evidence>
<organism evidence="14 15">
    <name type="scientific">Sulfidibacter corallicola</name>
    <dbReference type="NCBI Taxonomy" id="2818388"/>
    <lineage>
        <taxon>Bacteria</taxon>
        <taxon>Pseudomonadati</taxon>
        <taxon>Acidobacteriota</taxon>
        <taxon>Holophagae</taxon>
        <taxon>Acanthopleuribacterales</taxon>
        <taxon>Acanthopleuribacteraceae</taxon>
        <taxon>Sulfidibacter</taxon>
    </lineage>
</organism>
<keyword evidence="15" id="KW-1185">Reference proteome</keyword>
<evidence type="ECO:0000256" key="10">
    <source>
        <dbReference type="ARBA" id="ARBA00075110"/>
    </source>
</evidence>
<dbReference type="CDD" id="cd00158">
    <property type="entry name" value="RHOD"/>
    <property type="match status" value="1"/>
</dbReference>
<dbReference type="Pfam" id="PF00581">
    <property type="entry name" value="Rhodanese"/>
    <property type="match status" value="1"/>
</dbReference>
<keyword evidence="3" id="KW-0547">Nucleotide-binding</keyword>
<dbReference type="GO" id="GO:0005829">
    <property type="term" value="C:cytosol"/>
    <property type="evidence" value="ECO:0007669"/>
    <property type="project" value="TreeGrafter"/>
</dbReference>
<dbReference type="SUPFAM" id="SSF69572">
    <property type="entry name" value="Activating enzymes of the ubiquitin-like proteins"/>
    <property type="match status" value="1"/>
</dbReference>
<dbReference type="PANTHER" id="PTHR10953">
    <property type="entry name" value="UBIQUITIN-ACTIVATING ENZYME E1"/>
    <property type="match status" value="1"/>
</dbReference>
<evidence type="ECO:0000256" key="3">
    <source>
        <dbReference type="ARBA" id="ARBA00022741"/>
    </source>
</evidence>
<dbReference type="SMART" id="SM00450">
    <property type="entry name" value="RHOD"/>
    <property type="match status" value="1"/>
</dbReference>
<dbReference type="InterPro" id="IPR045886">
    <property type="entry name" value="ThiF/MoeB/HesA"/>
</dbReference>
<dbReference type="Proteomes" id="UP000663929">
    <property type="component" value="Chromosome"/>
</dbReference>
<dbReference type="InterPro" id="IPR036873">
    <property type="entry name" value="Rhodanese-like_dom_sf"/>
</dbReference>
<keyword evidence="2" id="KW-0808">Transferase</keyword>
<dbReference type="GO" id="GO:0008146">
    <property type="term" value="F:sulfotransferase activity"/>
    <property type="evidence" value="ECO:0007669"/>
    <property type="project" value="TreeGrafter"/>
</dbReference>
<dbReference type="Pfam" id="PF00899">
    <property type="entry name" value="ThiF"/>
    <property type="match status" value="1"/>
</dbReference>
<dbReference type="InterPro" id="IPR000594">
    <property type="entry name" value="ThiF_NAD_FAD-bd"/>
</dbReference>
<dbReference type="PROSITE" id="PS50206">
    <property type="entry name" value="RHODANESE_3"/>
    <property type="match status" value="1"/>
</dbReference>
<evidence type="ECO:0000313" key="15">
    <source>
        <dbReference type="Proteomes" id="UP000663929"/>
    </source>
</evidence>
<dbReference type="PANTHER" id="PTHR10953:SF102">
    <property type="entry name" value="ADENYLYLTRANSFERASE AND SULFURTRANSFERASE MOCS3"/>
    <property type="match status" value="1"/>
</dbReference>
<evidence type="ECO:0000313" key="14">
    <source>
        <dbReference type="EMBL" id="QTD48206.1"/>
    </source>
</evidence>
<comment type="subunit">
    <text evidence="7">Homodimer. Forms a stable heterotetrameric complex of 2 MoeB and 2 MoaD during adenylation of MoaD.</text>
</comment>
<evidence type="ECO:0000256" key="9">
    <source>
        <dbReference type="ARBA" id="ARBA00073635"/>
    </source>
</evidence>
<evidence type="ECO:0000256" key="11">
    <source>
        <dbReference type="ARBA" id="ARBA00075328"/>
    </source>
</evidence>
<proteinExistence type="inferred from homology"/>
<keyword evidence="14" id="KW-0548">Nucleotidyltransferase</keyword>
<dbReference type="GO" id="GO:0061605">
    <property type="term" value="F:molybdopterin-synthase adenylyltransferase activity"/>
    <property type="evidence" value="ECO:0007669"/>
    <property type="project" value="UniProtKB-EC"/>
</dbReference>
<accession>A0A8A4TE35</accession>
<evidence type="ECO:0000256" key="2">
    <source>
        <dbReference type="ARBA" id="ARBA00022679"/>
    </source>
</evidence>
<evidence type="ECO:0000259" key="13">
    <source>
        <dbReference type="PROSITE" id="PS50206"/>
    </source>
</evidence>
<dbReference type="InterPro" id="IPR001763">
    <property type="entry name" value="Rhodanese-like_dom"/>
</dbReference>
<dbReference type="AlphaFoldDB" id="A0A8A4TE35"/>
<dbReference type="GO" id="GO:0005524">
    <property type="term" value="F:ATP binding"/>
    <property type="evidence" value="ECO:0007669"/>
    <property type="project" value="UniProtKB-KW"/>
</dbReference>
<comment type="catalytic activity">
    <reaction evidence="5">
        <text>[molybdopterin-synthase sulfur-carrier protein]-C-terminal Gly-Gly + ATP + H(+) = [molybdopterin-synthase sulfur-carrier protein]-C-terminal Gly-Gly-AMP + diphosphate</text>
        <dbReference type="Rhea" id="RHEA:43616"/>
        <dbReference type="Rhea" id="RHEA-COMP:12159"/>
        <dbReference type="Rhea" id="RHEA-COMP:12202"/>
        <dbReference type="ChEBI" id="CHEBI:15378"/>
        <dbReference type="ChEBI" id="CHEBI:30616"/>
        <dbReference type="ChEBI" id="CHEBI:33019"/>
        <dbReference type="ChEBI" id="CHEBI:90618"/>
        <dbReference type="ChEBI" id="CHEBI:90778"/>
        <dbReference type="EC" id="2.7.7.80"/>
    </reaction>
</comment>
<evidence type="ECO:0000256" key="8">
    <source>
        <dbReference type="ARBA" id="ARBA00066884"/>
    </source>
</evidence>
<dbReference type="FunFam" id="3.40.50.720:FF:000033">
    <property type="entry name" value="Adenylyltransferase and sulfurtransferase MOCS3"/>
    <property type="match status" value="1"/>
</dbReference>
<comment type="similarity">
    <text evidence="1">Belongs to the HesA/MoeB/ThiF family.</text>
</comment>
<comment type="function">
    <text evidence="6">Catalyzes the adenylation by ATP of the carboxyl group of the C-terminal glycine of sulfur carrier protein MoaD.</text>
</comment>
<dbReference type="NCBIfam" id="NF004281">
    <property type="entry name" value="PRK05690.1"/>
    <property type="match status" value="1"/>
</dbReference>
<dbReference type="RefSeq" id="WP_237377864.1">
    <property type="nucleotide sequence ID" value="NZ_CP071793.1"/>
</dbReference>
<dbReference type="GO" id="GO:0004792">
    <property type="term" value="F:thiosulfate-cyanide sulfurtransferase activity"/>
    <property type="evidence" value="ECO:0007669"/>
    <property type="project" value="TreeGrafter"/>
</dbReference>
<dbReference type="KEGG" id="scor:J3U87_21685"/>